<reference evidence="1" key="1">
    <citation type="submission" date="2012-09" db="EMBL/GenBank/DDBJ databases">
        <authorList>
            <person name="Martin A.A."/>
        </authorList>
    </citation>
    <scope>NUCLEOTIDE SEQUENCE</scope>
</reference>
<dbReference type="WBParaSite" id="ACAC_0000185801-mRNA-1">
    <property type="protein sequence ID" value="ACAC_0000185801-mRNA-1"/>
    <property type="gene ID" value="ACAC_0000185801"/>
</dbReference>
<organism evidence="1 2">
    <name type="scientific">Angiostrongylus cantonensis</name>
    <name type="common">Rat lungworm</name>
    <dbReference type="NCBI Taxonomy" id="6313"/>
    <lineage>
        <taxon>Eukaryota</taxon>
        <taxon>Metazoa</taxon>
        <taxon>Ecdysozoa</taxon>
        <taxon>Nematoda</taxon>
        <taxon>Chromadorea</taxon>
        <taxon>Rhabditida</taxon>
        <taxon>Rhabditina</taxon>
        <taxon>Rhabditomorpha</taxon>
        <taxon>Strongyloidea</taxon>
        <taxon>Metastrongylidae</taxon>
        <taxon>Angiostrongylus</taxon>
    </lineage>
</organism>
<sequence>MPLAHFVILSVQHRTRHAPKKMKTMYHKWKTHKLYEIIPQKTENERDEIRLIVIVDRIQKEQLVIGYAKVRAK</sequence>
<accession>A0A0K0CWM1</accession>
<evidence type="ECO:0000313" key="2">
    <source>
        <dbReference type="WBParaSite" id="ACAC_0000185801-mRNA-1"/>
    </source>
</evidence>
<dbReference type="AlphaFoldDB" id="A0A0K0CWM1"/>
<reference evidence="2" key="2">
    <citation type="submission" date="2017-02" db="UniProtKB">
        <authorList>
            <consortium name="WormBaseParasite"/>
        </authorList>
    </citation>
    <scope>IDENTIFICATION</scope>
</reference>
<dbReference type="Proteomes" id="UP000035642">
    <property type="component" value="Unassembled WGS sequence"/>
</dbReference>
<proteinExistence type="predicted"/>
<keyword evidence="1" id="KW-1185">Reference proteome</keyword>
<evidence type="ECO:0000313" key="1">
    <source>
        <dbReference type="Proteomes" id="UP000035642"/>
    </source>
</evidence>
<protein>
    <submittedName>
        <fullName evidence="2">30S ribosomal protein S17</fullName>
    </submittedName>
</protein>
<name>A0A0K0CWM1_ANGCA</name>